<sequence length="650" mass="73302">MNRTTLYSIILFCITLNSFGQNDKSIEDLKQLVVKQADDSTKVNTLLEISSQLFRSQPDSSFVYSQKAINLATQINFKRGLAYGHKNMGLGHYIKGEFSDVLIHWEKSLEIFETINDQNGISNLLANLGAVYETKGNDPKALEYLLKSVKIAEKIQDSSRMGTAYLNIGAVYSNEETTYEDAFKSFNKSKIIFSKIGYDEGVGAAAINIAELYLKNGNPQDALLHLNDALEAYSKAGSSLSHTYNSMGKVYKDQKKYDLAKEYHLKAIDAADLNEAKSDKTKALIALGEVLIEQKAYSEAIKNLKEGLDLTKTTGVYRDKKNAYEGLSKAYSGMKDYKNAYSYQQLFTSISDTIRNESYDESIGNMRFRYDLENKEKEIKLLNIDNELKQAQIERATASKRLLYALAALLLAAVGGVFSRYRFIQKSNASLAKERNKSDSILLNILPKETAEELKEQGFIKTKYFKEVTVLFTDFKQFSLVAEEISAEDLVQSLDYFFKKFDNITEKHNLEKIKTIGDAYMCAGGLPTENTSHVENAFAAALEIMEFVRETQNNPPEGIYPFEIRIGINTGPVVAGVVGIKKFQYDIWGNTVNIAARMENNSKPGKINVSENTYQHLKNKYNFTYRGKIIAKNEQLLSMYYAEENIGKKT</sequence>
<dbReference type="Proteomes" id="UP000245430">
    <property type="component" value="Unassembled WGS sequence"/>
</dbReference>
<dbReference type="AlphaFoldDB" id="A0A316DTI2"/>
<dbReference type="InterPro" id="IPR011990">
    <property type="entry name" value="TPR-like_helical_dom_sf"/>
</dbReference>
<proteinExistence type="inferred from homology"/>
<comment type="similarity">
    <text evidence="8">Belongs to the adenylyl cyclase class-4/guanylyl cyclase family.</text>
</comment>
<dbReference type="OrthoDB" id="9806704at2"/>
<dbReference type="SUPFAM" id="SSF48452">
    <property type="entry name" value="TPR-like"/>
    <property type="match status" value="2"/>
</dbReference>
<comment type="caution">
    <text evidence="12">The sequence shown here is derived from an EMBL/GenBank/DDBJ whole genome shotgun (WGS) entry which is preliminary data.</text>
</comment>
<dbReference type="InterPro" id="IPR019734">
    <property type="entry name" value="TPR_rpt"/>
</dbReference>
<reference evidence="12 13" key="1">
    <citation type="submission" date="2018-05" db="EMBL/GenBank/DDBJ databases">
        <title>Genomic Encyclopedia of Archaeal and Bacterial Type Strains, Phase II (KMG-II): from individual species to whole genera.</title>
        <authorList>
            <person name="Goeker M."/>
        </authorList>
    </citation>
    <scope>NUCLEOTIDE SEQUENCE [LARGE SCALE GENOMIC DNA]</scope>
    <source>
        <strain evidence="12 13">DSM 22637</strain>
    </source>
</reference>
<dbReference type="GO" id="GO:0009190">
    <property type="term" value="P:cyclic nucleotide biosynthetic process"/>
    <property type="evidence" value="ECO:0007669"/>
    <property type="project" value="InterPro"/>
</dbReference>
<dbReference type="Pfam" id="PF00211">
    <property type="entry name" value="Guanylate_cyc"/>
    <property type="match status" value="1"/>
</dbReference>
<evidence type="ECO:0000256" key="8">
    <source>
        <dbReference type="RuleBase" id="RU000405"/>
    </source>
</evidence>
<evidence type="ECO:0000256" key="3">
    <source>
        <dbReference type="ARBA" id="ARBA00022741"/>
    </source>
</evidence>
<dbReference type="PANTHER" id="PTHR11920">
    <property type="entry name" value="GUANYLYL CYCLASE"/>
    <property type="match status" value="1"/>
</dbReference>
<dbReference type="GO" id="GO:0016020">
    <property type="term" value="C:membrane"/>
    <property type="evidence" value="ECO:0007669"/>
    <property type="project" value="UniProtKB-SubCell"/>
</dbReference>
<dbReference type="SMART" id="SM00028">
    <property type="entry name" value="TPR"/>
    <property type="match status" value="5"/>
</dbReference>
<dbReference type="InterPro" id="IPR029787">
    <property type="entry name" value="Nucleotide_cyclase"/>
</dbReference>
<keyword evidence="9" id="KW-0175">Coiled coil</keyword>
<accession>A0A316DTI2</accession>
<protein>
    <submittedName>
        <fullName evidence="12">Class 3 adenylate cyclase</fullName>
    </submittedName>
</protein>
<organism evidence="12 13">
    <name type="scientific">Xanthomarina spongicola</name>
    <dbReference type="NCBI Taxonomy" id="570520"/>
    <lineage>
        <taxon>Bacteria</taxon>
        <taxon>Pseudomonadati</taxon>
        <taxon>Bacteroidota</taxon>
        <taxon>Flavobacteriia</taxon>
        <taxon>Flavobacteriales</taxon>
        <taxon>Flavobacteriaceae</taxon>
        <taxon>Xanthomarina</taxon>
    </lineage>
</organism>
<dbReference type="GO" id="GO:0035556">
    <property type="term" value="P:intracellular signal transduction"/>
    <property type="evidence" value="ECO:0007669"/>
    <property type="project" value="InterPro"/>
</dbReference>
<evidence type="ECO:0000256" key="5">
    <source>
        <dbReference type="ARBA" id="ARBA00023136"/>
    </source>
</evidence>
<comment type="subcellular location">
    <subcellularLocation>
        <location evidence="1">Membrane</location>
    </subcellularLocation>
</comment>
<dbReference type="CDD" id="cd07302">
    <property type="entry name" value="CHD"/>
    <property type="match status" value="1"/>
</dbReference>
<evidence type="ECO:0000256" key="2">
    <source>
        <dbReference type="ARBA" id="ARBA00022692"/>
    </source>
</evidence>
<dbReference type="PANTHER" id="PTHR11920:SF335">
    <property type="entry name" value="GUANYLATE CYCLASE"/>
    <property type="match status" value="1"/>
</dbReference>
<dbReference type="GO" id="GO:0000166">
    <property type="term" value="F:nucleotide binding"/>
    <property type="evidence" value="ECO:0007669"/>
    <property type="project" value="UniProtKB-KW"/>
</dbReference>
<dbReference type="EMBL" id="QGGP01000001">
    <property type="protein sequence ID" value="PWK20499.1"/>
    <property type="molecule type" value="Genomic_DNA"/>
</dbReference>
<evidence type="ECO:0000259" key="11">
    <source>
        <dbReference type="PROSITE" id="PS50125"/>
    </source>
</evidence>
<feature type="coiled-coil region" evidence="9">
    <location>
        <begin position="372"/>
        <end position="401"/>
    </location>
</feature>
<name>A0A316DTI2_9FLAO</name>
<feature type="domain" description="Guanylate cyclase" evidence="11">
    <location>
        <begin position="469"/>
        <end position="599"/>
    </location>
</feature>
<keyword evidence="3" id="KW-0547">Nucleotide-binding</keyword>
<dbReference type="PROSITE" id="PS00452">
    <property type="entry name" value="GUANYLATE_CYCLASE_1"/>
    <property type="match status" value="1"/>
</dbReference>
<dbReference type="Pfam" id="PF13424">
    <property type="entry name" value="TPR_12"/>
    <property type="match status" value="2"/>
</dbReference>
<dbReference type="InterPro" id="IPR018297">
    <property type="entry name" value="A/G_cyclase_CS"/>
</dbReference>
<dbReference type="InterPro" id="IPR050401">
    <property type="entry name" value="Cyclic_nucleotide_synthase"/>
</dbReference>
<dbReference type="Gene3D" id="1.25.40.10">
    <property type="entry name" value="Tetratricopeptide repeat domain"/>
    <property type="match status" value="3"/>
</dbReference>
<evidence type="ECO:0000256" key="9">
    <source>
        <dbReference type="SAM" id="Coils"/>
    </source>
</evidence>
<dbReference type="InterPro" id="IPR001054">
    <property type="entry name" value="A/G_cyclase"/>
</dbReference>
<dbReference type="GO" id="GO:0004016">
    <property type="term" value="F:adenylate cyclase activity"/>
    <property type="evidence" value="ECO:0007669"/>
    <property type="project" value="UniProtKB-ARBA"/>
</dbReference>
<dbReference type="RefSeq" id="WP_109680773.1">
    <property type="nucleotide sequence ID" value="NZ_QGGP01000001.1"/>
</dbReference>
<dbReference type="SUPFAM" id="SSF55073">
    <property type="entry name" value="Nucleotide cyclase"/>
    <property type="match status" value="1"/>
</dbReference>
<dbReference type="PROSITE" id="PS50125">
    <property type="entry name" value="GUANYLATE_CYCLASE_2"/>
    <property type="match status" value="1"/>
</dbReference>
<feature type="repeat" description="TPR" evidence="7">
    <location>
        <begin position="241"/>
        <end position="274"/>
    </location>
</feature>
<keyword evidence="5 10" id="KW-0472">Membrane</keyword>
<evidence type="ECO:0000313" key="13">
    <source>
        <dbReference type="Proteomes" id="UP000245430"/>
    </source>
</evidence>
<keyword evidence="13" id="KW-1185">Reference proteome</keyword>
<evidence type="ECO:0000256" key="10">
    <source>
        <dbReference type="SAM" id="Phobius"/>
    </source>
</evidence>
<evidence type="ECO:0000313" key="12">
    <source>
        <dbReference type="EMBL" id="PWK20499.1"/>
    </source>
</evidence>
<gene>
    <name evidence="12" type="ORF">LX78_00199</name>
</gene>
<dbReference type="Gene3D" id="3.30.70.1230">
    <property type="entry name" value="Nucleotide cyclase"/>
    <property type="match status" value="1"/>
</dbReference>
<feature type="transmembrane region" description="Helical" evidence="10">
    <location>
        <begin position="402"/>
        <end position="423"/>
    </location>
</feature>
<evidence type="ECO:0000256" key="4">
    <source>
        <dbReference type="ARBA" id="ARBA00022989"/>
    </source>
</evidence>
<evidence type="ECO:0000256" key="6">
    <source>
        <dbReference type="ARBA" id="ARBA00023239"/>
    </source>
</evidence>
<feature type="repeat" description="TPR" evidence="7">
    <location>
        <begin position="122"/>
        <end position="155"/>
    </location>
</feature>
<keyword evidence="7" id="KW-0802">TPR repeat</keyword>
<feature type="repeat" description="TPR" evidence="7">
    <location>
        <begin position="281"/>
        <end position="314"/>
    </location>
</feature>
<dbReference type="SMART" id="SM00044">
    <property type="entry name" value="CYCc"/>
    <property type="match status" value="1"/>
</dbReference>
<evidence type="ECO:0000256" key="1">
    <source>
        <dbReference type="ARBA" id="ARBA00004370"/>
    </source>
</evidence>
<evidence type="ECO:0000256" key="7">
    <source>
        <dbReference type="PROSITE-ProRule" id="PRU00339"/>
    </source>
</evidence>
<dbReference type="PROSITE" id="PS50005">
    <property type="entry name" value="TPR"/>
    <property type="match status" value="3"/>
</dbReference>
<keyword evidence="4 10" id="KW-1133">Transmembrane helix</keyword>
<keyword evidence="6 8" id="KW-0456">Lyase</keyword>
<keyword evidence="2 10" id="KW-0812">Transmembrane</keyword>